<dbReference type="PROSITE" id="PS50835">
    <property type="entry name" value="IG_LIKE"/>
    <property type="match status" value="1"/>
</dbReference>
<dbReference type="HOGENOM" id="CLU_077975_8_1_1"/>
<evidence type="ECO:0000256" key="5">
    <source>
        <dbReference type="ARBA" id="ARBA00043266"/>
    </source>
</evidence>
<reference evidence="7" key="3">
    <citation type="submission" date="2025-09" db="UniProtKB">
        <authorList>
            <consortium name="Ensembl"/>
        </authorList>
    </citation>
    <scope>IDENTIFICATION</scope>
</reference>
<dbReference type="PANTHER" id="PTHR19367">
    <property type="entry name" value="T-CELL RECEPTOR ALPHA CHAIN V REGION"/>
    <property type="match status" value="1"/>
</dbReference>
<dbReference type="InterPro" id="IPR036179">
    <property type="entry name" value="Ig-like_dom_sf"/>
</dbReference>
<evidence type="ECO:0000256" key="2">
    <source>
        <dbReference type="ARBA" id="ARBA00023130"/>
    </source>
</evidence>
<dbReference type="InterPro" id="IPR013783">
    <property type="entry name" value="Ig-like_fold"/>
</dbReference>
<dbReference type="InterPro" id="IPR013106">
    <property type="entry name" value="Ig_V-set"/>
</dbReference>
<name>W5MG83_LEPOC</name>
<keyword evidence="8" id="KW-1185">Reference proteome</keyword>
<dbReference type="GO" id="GO:0042101">
    <property type="term" value="C:T cell receptor complex"/>
    <property type="evidence" value="ECO:0007669"/>
    <property type="project" value="UniProtKB-KW"/>
</dbReference>
<dbReference type="eggNOG" id="ENOG502S6PI">
    <property type="taxonomic scope" value="Eukaryota"/>
</dbReference>
<dbReference type="InterPro" id="IPR007110">
    <property type="entry name" value="Ig-like_dom"/>
</dbReference>
<dbReference type="AlphaFoldDB" id="W5MG83"/>
<dbReference type="PANTHER" id="PTHR19367:SF18">
    <property type="entry name" value="T CELL RECEPTOR ALPHA VARIABLE 16"/>
    <property type="match status" value="1"/>
</dbReference>
<reference evidence="7" key="2">
    <citation type="submission" date="2025-08" db="UniProtKB">
        <authorList>
            <consortium name="Ensembl"/>
        </authorList>
    </citation>
    <scope>IDENTIFICATION</scope>
</reference>
<dbReference type="Ensembl" id="ENSLOCT00000007400.1">
    <property type="protein sequence ID" value="ENSLOCP00000007392.1"/>
    <property type="gene ID" value="ENSLOCG00000006116.1"/>
</dbReference>
<evidence type="ECO:0000256" key="4">
    <source>
        <dbReference type="ARBA" id="ARBA00023319"/>
    </source>
</evidence>
<dbReference type="OMA" id="KWAVQAS"/>
<protein>
    <recommendedName>
        <fullName evidence="6">Ig-like domain-containing protein</fullName>
    </recommendedName>
</protein>
<keyword evidence="1" id="KW-0732">Signal</keyword>
<dbReference type="EMBL" id="AHAT01019594">
    <property type="status" value="NOT_ANNOTATED_CDS"/>
    <property type="molecule type" value="Genomic_DNA"/>
</dbReference>
<evidence type="ECO:0000313" key="7">
    <source>
        <dbReference type="Ensembl" id="ENSLOCP00000007392.1"/>
    </source>
</evidence>
<dbReference type="GO" id="GO:0002250">
    <property type="term" value="P:adaptive immune response"/>
    <property type="evidence" value="ECO:0007669"/>
    <property type="project" value="UniProtKB-KW"/>
</dbReference>
<keyword evidence="5" id="KW-1279">T cell receptor</keyword>
<keyword evidence="5" id="KW-0391">Immunity</keyword>
<evidence type="ECO:0000259" key="6">
    <source>
        <dbReference type="PROSITE" id="PS50835"/>
    </source>
</evidence>
<dbReference type="InterPro" id="IPR003599">
    <property type="entry name" value="Ig_sub"/>
</dbReference>
<keyword evidence="3" id="KW-0675">Receptor</keyword>
<reference evidence="8" key="1">
    <citation type="submission" date="2011-12" db="EMBL/GenBank/DDBJ databases">
        <title>The Draft Genome of Lepisosteus oculatus.</title>
        <authorList>
            <consortium name="The Broad Institute Genome Assembly &amp; Analysis Group"/>
            <consortium name="Computational R&amp;D Group"/>
            <consortium name="and Sequencing Platform"/>
            <person name="Di Palma F."/>
            <person name="Alfoldi J."/>
            <person name="Johnson J."/>
            <person name="Berlin A."/>
            <person name="Gnerre S."/>
            <person name="Jaffe D."/>
            <person name="MacCallum I."/>
            <person name="Young S."/>
            <person name="Walker B.J."/>
            <person name="Lander E.S."/>
            <person name="Lindblad-Toh K."/>
        </authorList>
    </citation>
    <scope>NUCLEOTIDE SEQUENCE [LARGE SCALE GENOMIC DNA]</scope>
</reference>
<evidence type="ECO:0000256" key="3">
    <source>
        <dbReference type="ARBA" id="ARBA00023170"/>
    </source>
</evidence>
<dbReference type="SMART" id="SM00406">
    <property type="entry name" value="IGv"/>
    <property type="match status" value="1"/>
</dbReference>
<keyword evidence="4" id="KW-0393">Immunoglobulin domain</keyword>
<proteinExistence type="predicted"/>
<dbReference type="SMART" id="SM00409">
    <property type="entry name" value="IG"/>
    <property type="match status" value="1"/>
</dbReference>
<dbReference type="SUPFAM" id="SSF48726">
    <property type="entry name" value="Immunoglobulin"/>
    <property type="match status" value="1"/>
</dbReference>
<evidence type="ECO:0000256" key="1">
    <source>
        <dbReference type="ARBA" id="ARBA00022729"/>
    </source>
</evidence>
<feature type="domain" description="Ig-like" evidence="6">
    <location>
        <begin position="4"/>
        <end position="95"/>
    </location>
</feature>
<dbReference type="GeneTree" id="ENSGT01030000234557"/>
<evidence type="ECO:0000313" key="8">
    <source>
        <dbReference type="Proteomes" id="UP000018468"/>
    </source>
</evidence>
<dbReference type="InParanoid" id="W5MG83"/>
<dbReference type="Proteomes" id="UP000018468">
    <property type="component" value="Linkage group LG24"/>
</dbReference>
<keyword evidence="2" id="KW-1064">Adaptive immunity</keyword>
<accession>W5MG83</accession>
<sequence>RAEDKVTQSPGSLKVVEGEAAVLNCSYSTSDSSPYLFWYVQYSNDFPRYVLRRLASGYKENADKFKKRFDATLDKNTILLTIQKTEISDSALYYCALRPTVRIRQSTQYFKTNLKFEVSNV</sequence>
<dbReference type="STRING" id="7918.ENSLOCP00000007392"/>
<dbReference type="Pfam" id="PF07686">
    <property type="entry name" value="V-set"/>
    <property type="match status" value="1"/>
</dbReference>
<dbReference type="InterPro" id="IPR051287">
    <property type="entry name" value="TCR_variable_region"/>
</dbReference>
<organism evidence="7 8">
    <name type="scientific">Lepisosteus oculatus</name>
    <name type="common">Spotted gar</name>
    <dbReference type="NCBI Taxonomy" id="7918"/>
    <lineage>
        <taxon>Eukaryota</taxon>
        <taxon>Metazoa</taxon>
        <taxon>Chordata</taxon>
        <taxon>Craniata</taxon>
        <taxon>Vertebrata</taxon>
        <taxon>Euteleostomi</taxon>
        <taxon>Actinopterygii</taxon>
        <taxon>Neopterygii</taxon>
        <taxon>Holostei</taxon>
        <taxon>Semionotiformes</taxon>
        <taxon>Lepisosteidae</taxon>
        <taxon>Lepisosteus</taxon>
    </lineage>
</organism>
<dbReference type="Gene3D" id="2.60.40.10">
    <property type="entry name" value="Immunoglobulins"/>
    <property type="match status" value="1"/>
</dbReference>